<gene>
    <name evidence="7" type="ORF">C7M84_019010</name>
</gene>
<dbReference type="PANTHER" id="PTHR11525">
    <property type="entry name" value="FARNESYL-PYROPHOSPHATE SYNTHETASE"/>
    <property type="match status" value="1"/>
</dbReference>
<reference evidence="7 8" key="2">
    <citation type="submission" date="2019-01" db="EMBL/GenBank/DDBJ databases">
        <title>The decoding of complex shrimp genome reveals the adaptation for benthos swimmer, frequently molting mechanism and breeding impact on genome.</title>
        <authorList>
            <person name="Sun Y."/>
            <person name="Gao Y."/>
            <person name="Yu Y."/>
        </authorList>
    </citation>
    <scope>NUCLEOTIDE SEQUENCE [LARGE SCALE GENOMIC DNA]</scope>
    <source>
        <tissue evidence="7">Muscle</tissue>
    </source>
</reference>
<feature type="region of interest" description="Disordered" evidence="6">
    <location>
        <begin position="143"/>
        <end position="196"/>
    </location>
</feature>
<dbReference type="EMBL" id="QCYY01003488">
    <property type="protein sequence ID" value="ROT63119.1"/>
    <property type="molecule type" value="Genomic_DNA"/>
</dbReference>
<dbReference type="InterPro" id="IPR039702">
    <property type="entry name" value="FPS1-like"/>
</dbReference>
<comment type="pathway">
    <text evidence="5">Pheromone biosynthesis.</text>
</comment>
<accession>A0A3R7LZE8</accession>
<dbReference type="GO" id="GO:0046872">
    <property type="term" value="F:metal ion binding"/>
    <property type="evidence" value="ECO:0007669"/>
    <property type="project" value="UniProtKB-KW"/>
</dbReference>
<evidence type="ECO:0000313" key="7">
    <source>
        <dbReference type="EMBL" id="ROT63119.1"/>
    </source>
</evidence>
<proteinExistence type="predicted"/>
<keyword evidence="8" id="KW-1185">Reference proteome</keyword>
<dbReference type="AlphaFoldDB" id="A0A3R7LZE8"/>
<dbReference type="Pfam" id="PF00348">
    <property type="entry name" value="polyprenyl_synt"/>
    <property type="match status" value="1"/>
</dbReference>
<comment type="caution">
    <text evidence="7">The sequence shown here is derived from an EMBL/GenBank/DDBJ whole genome shotgun (WGS) entry which is preliminary data.</text>
</comment>
<name>A0A3R7LZE8_PENVA</name>
<dbReference type="GO" id="GO:0045337">
    <property type="term" value="P:farnesyl diphosphate biosynthetic process"/>
    <property type="evidence" value="ECO:0007669"/>
    <property type="project" value="TreeGrafter"/>
</dbReference>
<dbReference type="SUPFAM" id="SSF48576">
    <property type="entry name" value="Terpenoid synthases"/>
    <property type="match status" value="1"/>
</dbReference>
<dbReference type="Gene3D" id="1.10.600.10">
    <property type="entry name" value="Farnesyl Diphosphate Synthase"/>
    <property type="match status" value="1"/>
</dbReference>
<dbReference type="STRING" id="6689.A0A3R7LZE8"/>
<dbReference type="Proteomes" id="UP000283509">
    <property type="component" value="Unassembled WGS sequence"/>
</dbReference>
<dbReference type="InterPro" id="IPR008949">
    <property type="entry name" value="Isoprenoid_synthase_dom_sf"/>
</dbReference>
<evidence type="ECO:0000256" key="1">
    <source>
        <dbReference type="ARBA" id="ARBA00001946"/>
    </source>
</evidence>
<keyword evidence="4" id="KW-0460">Magnesium</keyword>
<reference evidence="7 8" key="1">
    <citation type="submission" date="2018-04" db="EMBL/GenBank/DDBJ databases">
        <authorList>
            <person name="Zhang X."/>
            <person name="Yuan J."/>
            <person name="Li F."/>
            <person name="Xiang J."/>
        </authorList>
    </citation>
    <scope>NUCLEOTIDE SEQUENCE [LARGE SCALE GENOMIC DNA]</scope>
    <source>
        <tissue evidence="7">Muscle</tissue>
    </source>
</reference>
<protein>
    <submittedName>
        <fullName evidence="7">Farnesyl diphosphate synthase</fullName>
    </submittedName>
</protein>
<dbReference type="GO" id="GO:0004161">
    <property type="term" value="F:dimethylallyltranstransferase activity"/>
    <property type="evidence" value="ECO:0007669"/>
    <property type="project" value="TreeGrafter"/>
</dbReference>
<evidence type="ECO:0000256" key="5">
    <source>
        <dbReference type="ARBA" id="ARBA00033740"/>
    </source>
</evidence>
<evidence type="ECO:0000313" key="8">
    <source>
        <dbReference type="Proteomes" id="UP000283509"/>
    </source>
</evidence>
<dbReference type="InterPro" id="IPR000092">
    <property type="entry name" value="Polyprenyl_synt"/>
</dbReference>
<evidence type="ECO:0000256" key="2">
    <source>
        <dbReference type="ARBA" id="ARBA00022679"/>
    </source>
</evidence>
<organism evidence="7 8">
    <name type="scientific">Penaeus vannamei</name>
    <name type="common">Whiteleg shrimp</name>
    <name type="synonym">Litopenaeus vannamei</name>
    <dbReference type="NCBI Taxonomy" id="6689"/>
    <lineage>
        <taxon>Eukaryota</taxon>
        <taxon>Metazoa</taxon>
        <taxon>Ecdysozoa</taxon>
        <taxon>Arthropoda</taxon>
        <taxon>Crustacea</taxon>
        <taxon>Multicrustacea</taxon>
        <taxon>Malacostraca</taxon>
        <taxon>Eumalacostraca</taxon>
        <taxon>Eucarida</taxon>
        <taxon>Decapoda</taxon>
        <taxon>Dendrobranchiata</taxon>
        <taxon>Penaeoidea</taxon>
        <taxon>Penaeidae</taxon>
        <taxon>Penaeus</taxon>
    </lineage>
</organism>
<evidence type="ECO:0000256" key="3">
    <source>
        <dbReference type="ARBA" id="ARBA00022723"/>
    </source>
</evidence>
<dbReference type="GO" id="GO:0004337">
    <property type="term" value="F:(2E,6E)-farnesyl diphosphate synthase activity"/>
    <property type="evidence" value="ECO:0007669"/>
    <property type="project" value="TreeGrafter"/>
</dbReference>
<dbReference type="GO" id="GO:0042811">
    <property type="term" value="P:pheromone biosynthetic process"/>
    <property type="evidence" value="ECO:0007669"/>
    <property type="project" value="UniProtKB-ARBA"/>
</dbReference>
<dbReference type="PANTHER" id="PTHR11525:SF0">
    <property type="entry name" value="FARNESYL PYROPHOSPHATE SYNTHASE"/>
    <property type="match status" value="1"/>
</dbReference>
<evidence type="ECO:0000256" key="6">
    <source>
        <dbReference type="SAM" id="MobiDB-lite"/>
    </source>
</evidence>
<dbReference type="GO" id="GO:0005737">
    <property type="term" value="C:cytoplasm"/>
    <property type="evidence" value="ECO:0007669"/>
    <property type="project" value="TreeGrafter"/>
</dbReference>
<evidence type="ECO:0000256" key="4">
    <source>
        <dbReference type="ARBA" id="ARBA00022842"/>
    </source>
</evidence>
<comment type="cofactor">
    <cofactor evidence="1">
        <name>Mg(2+)</name>
        <dbReference type="ChEBI" id="CHEBI:18420"/>
    </cofactor>
</comment>
<sequence>MAIFITSTFIYTTTVHPPQDLSTLSSTHALSELSLAPYSDLAHNRILHLSLTSQIGNSIVKQGQSLLKWDFFQVQDDYLDCFGDPSVTGKVGTDIAEGKCTWLSVVALQRATPAQRALMEQHYGNPEEESVNKVRALYKAHVRQPGLRQRQHAAPPGHMRATQDMPRPHGMRHIQALPGNHRRANRQCDPEGNAAT</sequence>
<keyword evidence="2" id="KW-0808">Transferase</keyword>
<keyword evidence="3" id="KW-0479">Metal-binding</keyword>